<organism evidence="1 2">
    <name type="scientific">Brassica rapa subsp. trilocularis</name>
    <dbReference type="NCBI Taxonomy" id="1813537"/>
    <lineage>
        <taxon>Eukaryota</taxon>
        <taxon>Viridiplantae</taxon>
        <taxon>Streptophyta</taxon>
        <taxon>Embryophyta</taxon>
        <taxon>Tracheophyta</taxon>
        <taxon>Spermatophyta</taxon>
        <taxon>Magnoliopsida</taxon>
        <taxon>eudicotyledons</taxon>
        <taxon>Gunneridae</taxon>
        <taxon>Pentapetalae</taxon>
        <taxon>rosids</taxon>
        <taxon>malvids</taxon>
        <taxon>Brassicales</taxon>
        <taxon>Brassicaceae</taxon>
        <taxon>Brassiceae</taxon>
        <taxon>Brassica</taxon>
    </lineage>
</organism>
<gene>
    <name evidence="1" type="primary">A06g501790.1_BraROA</name>
    <name evidence="1" type="ORF">IGI04_022444</name>
</gene>
<sequence length="113" mass="12566">KDWSVRKEFKDLILVYVATFEWDGFCLCWAGLKKIRSFSTETEKKKKLSTIRRKIGTTKLVGSSRISARSKTFSPNSTPSSPALARALVPLPLPSSVLDFVTVASSGGRMQRI</sequence>
<dbReference type="EMBL" id="JADBGQ010000006">
    <property type="protein sequence ID" value="KAG5392481.1"/>
    <property type="molecule type" value="Genomic_DNA"/>
</dbReference>
<reference evidence="1 2" key="1">
    <citation type="submission" date="2021-03" db="EMBL/GenBank/DDBJ databases">
        <authorList>
            <person name="King G.J."/>
            <person name="Bancroft I."/>
            <person name="Baten A."/>
            <person name="Bloomfield J."/>
            <person name="Borpatragohain P."/>
            <person name="He Z."/>
            <person name="Irish N."/>
            <person name="Irwin J."/>
            <person name="Liu K."/>
            <person name="Mauleon R.P."/>
            <person name="Moore J."/>
            <person name="Morris R."/>
            <person name="Ostergaard L."/>
            <person name="Wang B."/>
            <person name="Wells R."/>
        </authorList>
    </citation>
    <scope>NUCLEOTIDE SEQUENCE [LARGE SCALE GENOMIC DNA]</scope>
    <source>
        <strain evidence="1">R-o-18</strain>
        <tissue evidence="1">Leaf</tissue>
    </source>
</reference>
<dbReference type="Proteomes" id="UP000823674">
    <property type="component" value="Chromosome A06"/>
</dbReference>
<evidence type="ECO:0000313" key="2">
    <source>
        <dbReference type="Proteomes" id="UP000823674"/>
    </source>
</evidence>
<protein>
    <submittedName>
        <fullName evidence="1">Uncharacterized protein</fullName>
    </submittedName>
</protein>
<keyword evidence="2" id="KW-1185">Reference proteome</keyword>
<proteinExistence type="predicted"/>
<feature type="non-terminal residue" evidence="1">
    <location>
        <position position="1"/>
    </location>
</feature>
<name>A0ABQ7M551_BRACM</name>
<accession>A0ABQ7M551</accession>
<comment type="caution">
    <text evidence="1">The sequence shown here is derived from an EMBL/GenBank/DDBJ whole genome shotgun (WGS) entry which is preliminary data.</text>
</comment>
<evidence type="ECO:0000313" key="1">
    <source>
        <dbReference type="EMBL" id="KAG5392481.1"/>
    </source>
</evidence>